<dbReference type="EMBL" id="JAKOGI010000011">
    <property type="protein sequence ID" value="KAJ8451114.1"/>
    <property type="molecule type" value="Genomic_DNA"/>
</dbReference>
<gene>
    <name evidence="3" type="ORF">Cgig2_026923</name>
</gene>
<dbReference type="PANTHER" id="PTHR21011:SF16">
    <property type="entry name" value="SMALL RIBOSOMAL SUBUNIT PROTEIN BS6C ALPHA"/>
    <property type="match status" value="1"/>
</dbReference>
<dbReference type="GO" id="GO:0003735">
    <property type="term" value="F:structural constituent of ribosome"/>
    <property type="evidence" value="ECO:0007669"/>
    <property type="project" value="InterPro"/>
</dbReference>
<feature type="region of interest" description="Disordered" evidence="2">
    <location>
        <begin position="1"/>
        <end position="21"/>
    </location>
</feature>
<evidence type="ECO:0000313" key="3">
    <source>
        <dbReference type="EMBL" id="KAJ8451114.1"/>
    </source>
</evidence>
<reference evidence="3" key="1">
    <citation type="submission" date="2022-04" db="EMBL/GenBank/DDBJ databases">
        <title>Carnegiea gigantea Genome sequencing and assembly v2.</title>
        <authorList>
            <person name="Copetti D."/>
            <person name="Sanderson M.J."/>
            <person name="Burquez A."/>
            <person name="Wojciechowski M.F."/>
        </authorList>
    </citation>
    <scope>NUCLEOTIDE SEQUENCE</scope>
    <source>
        <strain evidence="3">SGP5-SGP5p</strain>
        <tissue evidence="3">Aerial part</tissue>
    </source>
</reference>
<organism evidence="3 4">
    <name type="scientific">Carnegiea gigantea</name>
    <dbReference type="NCBI Taxonomy" id="171969"/>
    <lineage>
        <taxon>Eukaryota</taxon>
        <taxon>Viridiplantae</taxon>
        <taxon>Streptophyta</taxon>
        <taxon>Embryophyta</taxon>
        <taxon>Tracheophyta</taxon>
        <taxon>Spermatophyta</taxon>
        <taxon>Magnoliopsida</taxon>
        <taxon>eudicotyledons</taxon>
        <taxon>Gunneridae</taxon>
        <taxon>Pentapetalae</taxon>
        <taxon>Caryophyllales</taxon>
        <taxon>Cactineae</taxon>
        <taxon>Cactaceae</taxon>
        <taxon>Cactoideae</taxon>
        <taxon>Echinocereeae</taxon>
        <taxon>Carnegiea</taxon>
    </lineage>
</organism>
<comment type="caution">
    <text evidence="3">The sequence shown here is derived from an EMBL/GenBank/DDBJ whole genome shotgun (WGS) entry which is preliminary data.</text>
</comment>
<dbReference type="OrthoDB" id="2014413at2759"/>
<dbReference type="GO" id="GO:0070181">
    <property type="term" value="F:small ribosomal subunit rRNA binding"/>
    <property type="evidence" value="ECO:0007669"/>
    <property type="project" value="TreeGrafter"/>
</dbReference>
<comment type="similarity">
    <text evidence="1">Belongs to the bacterial ribosomal protein bS6 family.</text>
</comment>
<evidence type="ECO:0000256" key="2">
    <source>
        <dbReference type="SAM" id="MobiDB-lite"/>
    </source>
</evidence>
<dbReference type="Pfam" id="PF01250">
    <property type="entry name" value="Ribosomal_S6"/>
    <property type="match status" value="1"/>
</dbReference>
<name>A0A9Q1KWT1_9CARY</name>
<feature type="compositionally biased region" description="Low complexity" evidence="2">
    <location>
        <begin position="1"/>
        <end position="20"/>
    </location>
</feature>
<protein>
    <recommendedName>
        <fullName evidence="5">Ribosomal protein S6</fullName>
    </recommendedName>
</protein>
<dbReference type="InterPro" id="IPR035980">
    <property type="entry name" value="Ribosomal_bS6_sf"/>
</dbReference>
<dbReference type="AlphaFoldDB" id="A0A9Q1KWT1"/>
<dbReference type="InterPro" id="IPR014717">
    <property type="entry name" value="Transl_elong_EF1B/ribsomal_bS6"/>
</dbReference>
<dbReference type="GO" id="GO:0005840">
    <property type="term" value="C:ribosome"/>
    <property type="evidence" value="ECO:0007669"/>
    <property type="project" value="InterPro"/>
</dbReference>
<dbReference type="GO" id="GO:0006412">
    <property type="term" value="P:translation"/>
    <property type="evidence" value="ECO:0007669"/>
    <property type="project" value="InterPro"/>
</dbReference>
<dbReference type="Gene3D" id="3.30.70.60">
    <property type="match status" value="1"/>
</dbReference>
<sequence length="211" mass="23637">MATFSLTSTLPASSPTSFLPKPETRFLSLPTTICFSHSLSLFNPKPKPAQSHPGDGPSVRAMALDFSGSLFEGGFDDLDNEPPSPPGPDRAVVDDKPDIECPPGLRQYEAMVVLRPDMTEDERVAIIQKYEELLVTGGAMYVEVYNRGVIPLSYVIEKKNYDGVPFEYFDGIYLLFTYFTKPESISALDETLKTDYDVIRSSIFKIRKRKY</sequence>
<evidence type="ECO:0008006" key="5">
    <source>
        <dbReference type="Google" id="ProtNLM"/>
    </source>
</evidence>
<dbReference type="InterPro" id="IPR020814">
    <property type="entry name" value="Ribosomal_S6_plastid/chlpt"/>
</dbReference>
<accession>A0A9Q1KWT1</accession>
<dbReference type="HAMAP" id="MF_00360">
    <property type="entry name" value="Ribosomal_bS6"/>
    <property type="match status" value="1"/>
</dbReference>
<dbReference type="SUPFAM" id="SSF54995">
    <property type="entry name" value="Ribosomal protein S6"/>
    <property type="match status" value="1"/>
</dbReference>
<dbReference type="InterPro" id="IPR000529">
    <property type="entry name" value="Ribosomal_bS6"/>
</dbReference>
<dbReference type="PANTHER" id="PTHR21011">
    <property type="entry name" value="MITOCHONDRIAL 28S RIBOSOMAL PROTEIN S6"/>
    <property type="match status" value="1"/>
</dbReference>
<keyword evidence="4" id="KW-1185">Reference proteome</keyword>
<evidence type="ECO:0000256" key="1">
    <source>
        <dbReference type="ARBA" id="ARBA00009512"/>
    </source>
</evidence>
<evidence type="ECO:0000313" key="4">
    <source>
        <dbReference type="Proteomes" id="UP001153076"/>
    </source>
</evidence>
<dbReference type="Proteomes" id="UP001153076">
    <property type="component" value="Unassembled WGS sequence"/>
</dbReference>
<feature type="region of interest" description="Disordered" evidence="2">
    <location>
        <begin position="75"/>
        <end position="95"/>
    </location>
</feature>
<proteinExistence type="inferred from homology"/>